<dbReference type="EMBL" id="JBEDUW010000002">
    <property type="protein sequence ID" value="KAK9941971.1"/>
    <property type="molecule type" value="Genomic_DNA"/>
</dbReference>
<sequence>MCSLALNCMQMKPMSGTHRLIRIILECMGIILRFSEIVQVISVECSRAFGHWIAHIELLTAGRDQAESLLHEQCYIF</sequence>
<accession>A0AAW1XYC6</accession>
<keyword evidence="2" id="KW-1185">Reference proteome</keyword>
<comment type="caution">
    <text evidence="1">The sequence shown here is derived from an EMBL/GenBank/DDBJ whole genome shotgun (WGS) entry which is preliminary data.</text>
</comment>
<organism evidence="1 2">
    <name type="scientific">Rubus argutus</name>
    <name type="common">Southern blackberry</name>
    <dbReference type="NCBI Taxonomy" id="59490"/>
    <lineage>
        <taxon>Eukaryota</taxon>
        <taxon>Viridiplantae</taxon>
        <taxon>Streptophyta</taxon>
        <taxon>Embryophyta</taxon>
        <taxon>Tracheophyta</taxon>
        <taxon>Spermatophyta</taxon>
        <taxon>Magnoliopsida</taxon>
        <taxon>eudicotyledons</taxon>
        <taxon>Gunneridae</taxon>
        <taxon>Pentapetalae</taxon>
        <taxon>rosids</taxon>
        <taxon>fabids</taxon>
        <taxon>Rosales</taxon>
        <taxon>Rosaceae</taxon>
        <taxon>Rosoideae</taxon>
        <taxon>Rosoideae incertae sedis</taxon>
        <taxon>Rubus</taxon>
    </lineage>
</organism>
<evidence type="ECO:0000313" key="2">
    <source>
        <dbReference type="Proteomes" id="UP001457282"/>
    </source>
</evidence>
<evidence type="ECO:0000313" key="1">
    <source>
        <dbReference type="EMBL" id="KAK9941971.1"/>
    </source>
</evidence>
<protein>
    <submittedName>
        <fullName evidence="1">Uncharacterized protein</fullName>
    </submittedName>
</protein>
<reference evidence="1 2" key="1">
    <citation type="journal article" date="2023" name="G3 (Bethesda)">
        <title>A chromosome-length genome assembly and annotation of blackberry (Rubus argutus, cv. 'Hillquist').</title>
        <authorList>
            <person name="Bruna T."/>
            <person name="Aryal R."/>
            <person name="Dudchenko O."/>
            <person name="Sargent D.J."/>
            <person name="Mead D."/>
            <person name="Buti M."/>
            <person name="Cavallini A."/>
            <person name="Hytonen T."/>
            <person name="Andres J."/>
            <person name="Pham M."/>
            <person name="Weisz D."/>
            <person name="Mascagni F."/>
            <person name="Usai G."/>
            <person name="Natali L."/>
            <person name="Bassil N."/>
            <person name="Fernandez G.E."/>
            <person name="Lomsadze A."/>
            <person name="Armour M."/>
            <person name="Olukolu B."/>
            <person name="Poorten T."/>
            <person name="Britton C."/>
            <person name="Davik J."/>
            <person name="Ashrafi H."/>
            <person name="Aiden E.L."/>
            <person name="Borodovsky M."/>
            <person name="Worthington M."/>
        </authorList>
    </citation>
    <scope>NUCLEOTIDE SEQUENCE [LARGE SCALE GENOMIC DNA]</scope>
    <source>
        <strain evidence="1">PI 553951</strain>
    </source>
</reference>
<dbReference type="Proteomes" id="UP001457282">
    <property type="component" value="Unassembled WGS sequence"/>
</dbReference>
<dbReference type="AlphaFoldDB" id="A0AAW1XYC6"/>
<gene>
    <name evidence="1" type="ORF">M0R45_007661</name>
</gene>
<proteinExistence type="predicted"/>
<name>A0AAW1XYC6_RUBAR</name>